<feature type="transmembrane region" description="Helical" evidence="9">
    <location>
        <begin position="243"/>
        <end position="262"/>
    </location>
</feature>
<evidence type="ECO:0000256" key="5">
    <source>
        <dbReference type="ARBA" id="ARBA00022692"/>
    </source>
</evidence>
<evidence type="ECO:0000259" key="10">
    <source>
        <dbReference type="PROSITE" id="PS50850"/>
    </source>
</evidence>
<feature type="transmembrane region" description="Helical" evidence="9">
    <location>
        <begin position="436"/>
        <end position="455"/>
    </location>
</feature>
<feature type="transmembrane region" description="Helical" evidence="9">
    <location>
        <begin position="529"/>
        <end position="549"/>
    </location>
</feature>
<comment type="similarity">
    <text evidence="3">Belongs to the major facilitator superfamily.</text>
</comment>
<feature type="transmembrane region" description="Helical" evidence="9">
    <location>
        <begin position="186"/>
        <end position="203"/>
    </location>
</feature>
<evidence type="ECO:0000256" key="7">
    <source>
        <dbReference type="ARBA" id="ARBA00023136"/>
    </source>
</evidence>
<name>A0AAV9GZI3_9PEZI</name>
<keyword evidence="4" id="KW-1003">Cell membrane</keyword>
<feature type="transmembrane region" description="Helical" evidence="9">
    <location>
        <begin position="215"/>
        <end position="236"/>
    </location>
</feature>
<evidence type="ECO:0000256" key="6">
    <source>
        <dbReference type="ARBA" id="ARBA00022989"/>
    </source>
</evidence>
<dbReference type="PANTHER" id="PTHR23502:SF7">
    <property type="entry name" value="DRUG_PROTON ANTIPORTER YHK8-RELATED"/>
    <property type="match status" value="1"/>
</dbReference>
<dbReference type="EMBL" id="MU865918">
    <property type="protein sequence ID" value="KAK4453881.1"/>
    <property type="molecule type" value="Genomic_DNA"/>
</dbReference>
<keyword evidence="5 9" id="KW-0812">Transmembrane</keyword>
<dbReference type="CDD" id="cd17323">
    <property type="entry name" value="MFS_Tpo1_MDR_like"/>
    <property type="match status" value="1"/>
</dbReference>
<protein>
    <submittedName>
        <fullName evidence="11">Major facilitator superfamily domain-containing protein</fullName>
    </submittedName>
</protein>
<feature type="transmembrane region" description="Helical" evidence="9">
    <location>
        <begin position="119"/>
        <end position="143"/>
    </location>
</feature>
<dbReference type="Pfam" id="PF07690">
    <property type="entry name" value="MFS_1"/>
    <property type="match status" value="1"/>
</dbReference>
<keyword evidence="6 9" id="KW-1133">Transmembrane helix</keyword>
<proteinExistence type="inferred from homology"/>
<dbReference type="InterPro" id="IPR020846">
    <property type="entry name" value="MFS_dom"/>
</dbReference>
<gene>
    <name evidence="11" type="ORF">QBC34DRAFT_290802</name>
</gene>
<evidence type="ECO:0000256" key="1">
    <source>
        <dbReference type="ARBA" id="ARBA00004141"/>
    </source>
</evidence>
<feature type="transmembrane region" description="Helical" evidence="9">
    <location>
        <begin position="350"/>
        <end position="372"/>
    </location>
</feature>
<dbReference type="Proteomes" id="UP001321760">
    <property type="component" value="Unassembled WGS sequence"/>
</dbReference>
<evidence type="ECO:0000256" key="8">
    <source>
        <dbReference type="SAM" id="MobiDB-lite"/>
    </source>
</evidence>
<reference evidence="11" key="2">
    <citation type="submission" date="2023-05" db="EMBL/GenBank/DDBJ databases">
        <authorList>
            <consortium name="Lawrence Berkeley National Laboratory"/>
            <person name="Steindorff A."/>
            <person name="Hensen N."/>
            <person name="Bonometti L."/>
            <person name="Westerberg I."/>
            <person name="Brannstrom I.O."/>
            <person name="Guillou S."/>
            <person name="Cros-Aarteil S."/>
            <person name="Calhoun S."/>
            <person name="Haridas S."/>
            <person name="Kuo A."/>
            <person name="Mondo S."/>
            <person name="Pangilinan J."/>
            <person name="Riley R."/>
            <person name="Labutti K."/>
            <person name="Andreopoulos B."/>
            <person name="Lipzen A."/>
            <person name="Chen C."/>
            <person name="Yanf M."/>
            <person name="Daum C."/>
            <person name="Ng V."/>
            <person name="Clum A."/>
            <person name="Ohm R."/>
            <person name="Martin F."/>
            <person name="Silar P."/>
            <person name="Natvig D."/>
            <person name="Lalanne C."/>
            <person name="Gautier V."/>
            <person name="Ament-Velasquez S.L."/>
            <person name="Kruys A."/>
            <person name="Hutchinson M.I."/>
            <person name="Powell A.J."/>
            <person name="Barry K."/>
            <person name="Miller A.N."/>
            <person name="Grigoriev I.V."/>
            <person name="Debuchy R."/>
            <person name="Gladieux P."/>
            <person name="Thoren M.H."/>
            <person name="Johannesson H."/>
        </authorList>
    </citation>
    <scope>NUCLEOTIDE SEQUENCE</scope>
    <source>
        <strain evidence="11">PSN243</strain>
    </source>
</reference>
<feature type="transmembrane region" description="Helical" evidence="9">
    <location>
        <begin position="495"/>
        <end position="517"/>
    </location>
</feature>
<evidence type="ECO:0000256" key="9">
    <source>
        <dbReference type="SAM" id="Phobius"/>
    </source>
</evidence>
<feature type="region of interest" description="Disordered" evidence="8">
    <location>
        <begin position="1"/>
        <end position="97"/>
    </location>
</feature>
<evidence type="ECO:0000256" key="4">
    <source>
        <dbReference type="ARBA" id="ARBA00022475"/>
    </source>
</evidence>
<accession>A0AAV9GZI3</accession>
<feature type="transmembrane region" description="Helical" evidence="9">
    <location>
        <begin position="461"/>
        <end position="488"/>
    </location>
</feature>
<evidence type="ECO:0000256" key="2">
    <source>
        <dbReference type="ARBA" id="ARBA00004236"/>
    </source>
</evidence>
<feature type="compositionally biased region" description="Low complexity" evidence="8">
    <location>
        <begin position="28"/>
        <end position="39"/>
    </location>
</feature>
<dbReference type="PROSITE" id="PS50850">
    <property type="entry name" value="MFS"/>
    <property type="match status" value="1"/>
</dbReference>
<comment type="caution">
    <text evidence="11">The sequence shown here is derived from an EMBL/GenBank/DDBJ whole genome shotgun (WGS) entry which is preliminary data.</text>
</comment>
<dbReference type="AlphaFoldDB" id="A0AAV9GZI3"/>
<dbReference type="Gene3D" id="1.20.1250.20">
    <property type="entry name" value="MFS general substrate transporter like domains"/>
    <property type="match status" value="1"/>
</dbReference>
<feature type="transmembrane region" description="Helical" evidence="9">
    <location>
        <begin position="274"/>
        <end position="294"/>
    </location>
</feature>
<dbReference type="GO" id="GO:0022857">
    <property type="term" value="F:transmembrane transporter activity"/>
    <property type="evidence" value="ECO:0007669"/>
    <property type="project" value="InterPro"/>
</dbReference>
<evidence type="ECO:0000313" key="12">
    <source>
        <dbReference type="Proteomes" id="UP001321760"/>
    </source>
</evidence>
<dbReference type="InterPro" id="IPR011701">
    <property type="entry name" value="MFS"/>
</dbReference>
<feature type="transmembrane region" description="Helical" evidence="9">
    <location>
        <begin position="155"/>
        <end position="174"/>
    </location>
</feature>
<comment type="subcellular location">
    <subcellularLocation>
        <location evidence="2">Cell membrane</location>
    </subcellularLocation>
    <subcellularLocation>
        <location evidence="1">Membrane</location>
        <topology evidence="1">Multi-pass membrane protein</topology>
    </subcellularLocation>
</comment>
<evidence type="ECO:0000313" key="11">
    <source>
        <dbReference type="EMBL" id="KAK4453881.1"/>
    </source>
</evidence>
<keyword evidence="7 9" id="KW-0472">Membrane</keyword>
<dbReference type="SUPFAM" id="SSF103473">
    <property type="entry name" value="MFS general substrate transporter"/>
    <property type="match status" value="1"/>
</dbReference>
<dbReference type="GO" id="GO:0005886">
    <property type="term" value="C:plasma membrane"/>
    <property type="evidence" value="ECO:0007669"/>
    <property type="project" value="UniProtKB-SubCell"/>
</dbReference>
<keyword evidence="12" id="KW-1185">Reference proteome</keyword>
<evidence type="ECO:0000256" key="3">
    <source>
        <dbReference type="ARBA" id="ARBA00008335"/>
    </source>
</evidence>
<organism evidence="11 12">
    <name type="scientific">Podospora aff. communis PSN243</name>
    <dbReference type="NCBI Taxonomy" id="3040156"/>
    <lineage>
        <taxon>Eukaryota</taxon>
        <taxon>Fungi</taxon>
        <taxon>Dikarya</taxon>
        <taxon>Ascomycota</taxon>
        <taxon>Pezizomycotina</taxon>
        <taxon>Sordariomycetes</taxon>
        <taxon>Sordariomycetidae</taxon>
        <taxon>Sordariales</taxon>
        <taxon>Podosporaceae</taxon>
        <taxon>Podospora</taxon>
    </lineage>
</organism>
<dbReference type="PANTHER" id="PTHR23502">
    <property type="entry name" value="MAJOR FACILITATOR SUPERFAMILY"/>
    <property type="match status" value="1"/>
</dbReference>
<sequence length="564" mass="62574">MEEKVKQTDPELGIPAPSAAHLEEKAPSLTSSITSSSSLPAFEPIRAASTRRPSRDTTRSKTASLQRSISNNGYGCDDPVDPEIPSPEPQNDEAKDPYEVTWEPSDPLNPRNMTLTQKWIIITITSFGSFIVTNASATYTATYGQMAPEFHSSRLVATLGLSTFVLGIALGPFWSPLAEFYGRRPIYLLSFLFFMIFLIPSALAQNIQTMIVVRFFQGLAGSAFLSVSGGTVGDMFTRDEMQLPMAIFTLAPFIGPSTGPLIGGLTNSFLSWRWTHYIVLIESAVLIVSLWFFVPETYHPVLLARKAQSLRRTTGNPNFYAPTEKTTRSVLSVVSHSLLRPFQILFFEPMALILDIYSAILLGLLYLFFGAFPLIFSTAHGFNLWQVGLTFMGLLLAMPLATMTMPFWHRYRNKLAERRGKESGSGEPQGEPEDQLPMVVVAAPLITGGLFWFGFTTYPWIHWIVPIIGSCIFGMGTMLAFTGIFTFLVDAYPRYAASVLAGNALVRCSFAAAFPLFGIQMYEALGHQWATGVLAFLTLAMLPFPYIFFRYGKRIRARSKFATL</sequence>
<reference evidence="11" key="1">
    <citation type="journal article" date="2023" name="Mol. Phylogenet. Evol.">
        <title>Genome-scale phylogeny and comparative genomics of the fungal order Sordariales.</title>
        <authorList>
            <person name="Hensen N."/>
            <person name="Bonometti L."/>
            <person name="Westerberg I."/>
            <person name="Brannstrom I.O."/>
            <person name="Guillou S."/>
            <person name="Cros-Aarteil S."/>
            <person name="Calhoun S."/>
            <person name="Haridas S."/>
            <person name="Kuo A."/>
            <person name="Mondo S."/>
            <person name="Pangilinan J."/>
            <person name="Riley R."/>
            <person name="LaButti K."/>
            <person name="Andreopoulos B."/>
            <person name="Lipzen A."/>
            <person name="Chen C."/>
            <person name="Yan M."/>
            <person name="Daum C."/>
            <person name="Ng V."/>
            <person name="Clum A."/>
            <person name="Steindorff A."/>
            <person name="Ohm R.A."/>
            <person name="Martin F."/>
            <person name="Silar P."/>
            <person name="Natvig D.O."/>
            <person name="Lalanne C."/>
            <person name="Gautier V."/>
            <person name="Ament-Velasquez S.L."/>
            <person name="Kruys A."/>
            <person name="Hutchinson M.I."/>
            <person name="Powell A.J."/>
            <person name="Barry K."/>
            <person name="Miller A.N."/>
            <person name="Grigoriev I.V."/>
            <person name="Debuchy R."/>
            <person name="Gladieux P."/>
            <person name="Hiltunen Thoren M."/>
            <person name="Johannesson H."/>
        </authorList>
    </citation>
    <scope>NUCLEOTIDE SEQUENCE</scope>
    <source>
        <strain evidence="11">PSN243</strain>
    </source>
</reference>
<dbReference type="InterPro" id="IPR036259">
    <property type="entry name" value="MFS_trans_sf"/>
</dbReference>
<feature type="transmembrane region" description="Helical" evidence="9">
    <location>
        <begin position="384"/>
        <end position="408"/>
    </location>
</feature>
<feature type="compositionally biased region" description="Polar residues" evidence="8">
    <location>
        <begin position="61"/>
        <end position="73"/>
    </location>
</feature>
<feature type="domain" description="Major facilitator superfamily (MFS) profile" evidence="10">
    <location>
        <begin position="121"/>
        <end position="555"/>
    </location>
</feature>
<dbReference type="FunFam" id="1.20.1250.20:FF:000082">
    <property type="entry name" value="MFS multidrug transporter, putative"/>
    <property type="match status" value="1"/>
</dbReference>